<reference evidence="1 2" key="1">
    <citation type="journal article" date="2019" name="Gigascience">
        <title>Whole-genome sequence of the oriental lung fluke Paragonimus westermani.</title>
        <authorList>
            <person name="Oey H."/>
            <person name="Zakrzewski M."/>
            <person name="Narain K."/>
            <person name="Devi K.R."/>
            <person name="Agatsuma T."/>
            <person name="Nawaratna S."/>
            <person name="Gobert G.N."/>
            <person name="Jones M.K."/>
            <person name="Ragan M.A."/>
            <person name="McManus D.P."/>
            <person name="Krause L."/>
        </authorList>
    </citation>
    <scope>NUCLEOTIDE SEQUENCE [LARGE SCALE GENOMIC DNA]</scope>
    <source>
        <strain evidence="1 2">IND2009</strain>
    </source>
</reference>
<evidence type="ECO:0000313" key="2">
    <source>
        <dbReference type="Proteomes" id="UP000324629"/>
    </source>
</evidence>
<sequence>FCGTSEVGKKAVGRIEPIASDDAIKYCFTLSKSKIVPRKVATIQKLELTMAISIASSMRLSMDKLMLHLGCRVPWTGSTAALQYICHTSSRFAIFVVNPVRPSHKYTTTSLKACDLGSRFGRCNVDGSFALTFT</sequence>
<dbReference type="PANTHER" id="PTHR47331">
    <property type="entry name" value="PHD-TYPE DOMAIN-CONTAINING PROTEIN"/>
    <property type="match status" value="1"/>
</dbReference>
<dbReference type="Proteomes" id="UP000324629">
    <property type="component" value="Unassembled WGS sequence"/>
</dbReference>
<evidence type="ECO:0000313" key="1">
    <source>
        <dbReference type="EMBL" id="KAA3676833.1"/>
    </source>
</evidence>
<gene>
    <name evidence="1" type="ORF">DEA37_0009584</name>
</gene>
<name>A0A5J4NMP1_9TREM</name>
<dbReference type="PANTHER" id="PTHR47331:SF6">
    <property type="entry name" value="DOUBLECORTIN DOMAIN-CONTAINING PROTEIN"/>
    <property type="match status" value="1"/>
</dbReference>
<proteinExistence type="predicted"/>
<keyword evidence="2" id="KW-1185">Reference proteome</keyword>
<organism evidence="1 2">
    <name type="scientific">Paragonimus westermani</name>
    <dbReference type="NCBI Taxonomy" id="34504"/>
    <lineage>
        <taxon>Eukaryota</taxon>
        <taxon>Metazoa</taxon>
        <taxon>Spiralia</taxon>
        <taxon>Lophotrochozoa</taxon>
        <taxon>Platyhelminthes</taxon>
        <taxon>Trematoda</taxon>
        <taxon>Digenea</taxon>
        <taxon>Plagiorchiida</taxon>
        <taxon>Troglotremata</taxon>
        <taxon>Troglotrematidae</taxon>
        <taxon>Paragonimus</taxon>
    </lineage>
</organism>
<accession>A0A5J4NMP1</accession>
<comment type="caution">
    <text evidence="1">The sequence shown here is derived from an EMBL/GenBank/DDBJ whole genome shotgun (WGS) entry which is preliminary data.</text>
</comment>
<protein>
    <submittedName>
        <fullName evidence="1">Uncharacterized protein</fullName>
    </submittedName>
</protein>
<dbReference type="EMBL" id="QNGE01001785">
    <property type="protein sequence ID" value="KAA3676833.1"/>
    <property type="molecule type" value="Genomic_DNA"/>
</dbReference>
<feature type="non-terminal residue" evidence="1">
    <location>
        <position position="1"/>
    </location>
</feature>
<dbReference type="AlphaFoldDB" id="A0A5J4NMP1"/>